<dbReference type="EC" id="3.1.21.3" evidence="5"/>
<evidence type="ECO:0000259" key="4">
    <source>
        <dbReference type="Pfam" id="PF01420"/>
    </source>
</evidence>
<keyword evidence="5" id="KW-0378">Hydrolase</keyword>
<feature type="domain" description="Type I restriction modification DNA specificity" evidence="4">
    <location>
        <begin position="56"/>
        <end position="166"/>
    </location>
</feature>
<keyword evidence="2" id="KW-0680">Restriction system</keyword>
<dbReference type="InterPro" id="IPR044946">
    <property type="entry name" value="Restrct_endonuc_typeI_TRD_sf"/>
</dbReference>
<dbReference type="GO" id="GO:0003677">
    <property type="term" value="F:DNA binding"/>
    <property type="evidence" value="ECO:0007669"/>
    <property type="project" value="UniProtKB-KW"/>
</dbReference>
<evidence type="ECO:0000256" key="3">
    <source>
        <dbReference type="ARBA" id="ARBA00023125"/>
    </source>
</evidence>
<dbReference type="Gene3D" id="3.90.220.20">
    <property type="entry name" value="DNA methylase specificity domains"/>
    <property type="match status" value="2"/>
</dbReference>
<dbReference type="GO" id="GO:0009035">
    <property type="term" value="F:type I site-specific deoxyribonuclease activity"/>
    <property type="evidence" value="ECO:0007669"/>
    <property type="project" value="UniProtKB-EC"/>
</dbReference>
<comment type="caution">
    <text evidence="5">The sequence shown here is derived from an EMBL/GenBank/DDBJ whole genome shotgun (WGS) entry which is preliminary data.</text>
</comment>
<evidence type="ECO:0000313" key="5">
    <source>
        <dbReference type="EMBL" id="MBB2893466.1"/>
    </source>
</evidence>
<dbReference type="Pfam" id="PF01420">
    <property type="entry name" value="Methylase_S"/>
    <property type="match status" value="1"/>
</dbReference>
<organism evidence="5 6">
    <name type="scientific">Flexivirga oryzae</name>
    <dbReference type="NCBI Taxonomy" id="1794944"/>
    <lineage>
        <taxon>Bacteria</taxon>
        <taxon>Bacillati</taxon>
        <taxon>Actinomycetota</taxon>
        <taxon>Actinomycetes</taxon>
        <taxon>Micrococcales</taxon>
        <taxon>Dermacoccaceae</taxon>
        <taxon>Flexivirga</taxon>
    </lineage>
</organism>
<protein>
    <submittedName>
        <fullName evidence="5">Type I restriction enzyme S subunit</fullName>
        <ecNumber evidence="5">3.1.21.3</ecNumber>
    </submittedName>
</protein>
<dbReference type="PANTHER" id="PTHR30408">
    <property type="entry name" value="TYPE-1 RESTRICTION ENZYME ECOKI SPECIFICITY PROTEIN"/>
    <property type="match status" value="1"/>
</dbReference>
<accession>A0A839NCV5</accession>
<dbReference type="RefSeq" id="WP_183321875.1">
    <property type="nucleotide sequence ID" value="NZ_JACHVQ010000003.1"/>
</dbReference>
<keyword evidence="3" id="KW-0238">DNA-binding</keyword>
<reference evidence="5 6" key="1">
    <citation type="submission" date="2020-08" db="EMBL/GenBank/DDBJ databases">
        <title>Sequencing the genomes of 1000 actinobacteria strains.</title>
        <authorList>
            <person name="Klenk H.-P."/>
        </authorList>
    </citation>
    <scope>NUCLEOTIDE SEQUENCE [LARGE SCALE GENOMIC DNA]</scope>
    <source>
        <strain evidence="5 6">DSM 105369</strain>
    </source>
</reference>
<dbReference type="InterPro" id="IPR000055">
    <property type="entry name" value="Restrct_endonuc_typeI_TRD"/>
</dbReference>
<dbReference type="SUPFAM" id="SSF116734">
    <property type="entry name" value="DNA methylase specificity domain"/>
    <property type="match status" value="2"/>
</dbReference>
<dbReference type="AlphaFoldDB" id="A0A839NCV5"/>
<gene>
    <name evidence="5" type="ORF">FHU39_003497</name>
</gene>
<name>A0A839NCV5_9MICO</name>
<dbReference type="InterPro" id="IPR052021">
    <property type="entry name" value="Type-I_RS_S_subunit"/>
</dbReference>
<proteinExistence type="inferred from homology"/>
<comment type="similarity">
    <text evidence="1">Belongs to the type-I restriction system S methylase family.</text>
</comment>
<dbReference type="Proteomes" id="UP000559182">
    <property type="component" value="Unassembled WGS sequence"/>
</dbReference>
<evidence type="ECO:0000256" key="2">
    <source>
        <dbReference type="ARBA" id="ARBA00022747"/>
    </source>
</evidence>
<sequence length="410" mass="44471">MTEIVALRRVADIVAGQSAPSDAVTDLSGGLPFLQGNAEFGREYPTPKYECATAPKRCQRGDLLLSVRAPVGAMNFADRAYGIGRGLAALRARTGDSRYLHYALTASSQELRAASSGSTFDAVTGDDLRELSICWQPDALQRRIADFLDDQVARIDEIIRLREDQIPALERRRFGLRGEIFSKGVSLAEQVQSHPILGPLPGGTRVMAVKRVVRDVGVGVVVNPSSYVSETGRPFLLGRNVRDGWIETVDVNRISDENNRCLPASRLKAGDVVMMRVGYPGRSAVVPPELDGANCASILIFKSPYGVRSDYLCEFFNGPQGRAQISLAAYGAAQAAVNVGDVVEFLLPVPPLEEQAEAMRIFRAKTDGIDQVSIEIVREVELLHERKRSLITAAVTGEFDVTTVSGRGVA</sequence>
<keyword evidence="6" id="KW-1185">Reference proteome</keyword>
<dbReference type="EMBL" id="JACHVQ010000003">
    <property type="protein sequence ID" value="MBB2893466.1"/>
    <property type="molecule type" value="Genomic_DNA"/>
</dbReference>
<evidence type="ECO:0000313" key="6">
    <source>
        <dbReference type="Proteomes" id="UP000559182"/>
    </source>
</evidence>
<dbReference type="PANTHER" id="PTHR30408:SF12">
    <property type="entry name" value="TYPE I RESTRICTION ENZYME MJAVIII SPECIFICITY SUBUNIT"/>
    <property type="match status" value="1"/>
</dbReference>
<evidence type="ECO:0000256" key="1">
    <source>
        <dbReference type="ARBA" id="ARBA00010923"/>
    </source>
</evidence>
<dbReference type="GO" id="GO:0009307">
    <property type="term" value="P:DNA restriction-modification system"/>
    <property type="evidence" value="ECO:0007669"/>
    <property type="project" value="UniProtKB-KW"/>
</dbReference>